<gene>
    <name evidence="2" type="ORF">FSB_LOCUS26527</name>
</gene>
<feature type="region of interest" description="Disordered" evidence="1">
    <location>
        <begin position="38"/>
        <end position="57"/>
    </location>
</feature>
<evidence type="ECO:0000313" key="2">
    <source>
        <dbReference type="EMBL" id="SPC98645.1"/>
    </source>
</evidence>
<protein>
    <submittedName>
        <fullName evidence="2">Uncharacterized protein</fullName>
    </submittedName>
</protein>
<sequence>MLSFNLLKTLKLTVWEVCPHCLAYEIIGDVNTTSSEEEDTVHAKPLQTVPPSPKRSTRVKRSKGIVIKESAVEKDLASALAKANQVIASQRQEITALSIKAHQDVVSIITKEIPVHLSSPEKKQKLAAKKERAVKIKQEQTLQVEAAMEAKKKAIQDEEEKKKIELERRQKEELDEKKKS</sequence>
<evidence type="ECO:0000256" key="1">
    <source>
        <dbReference type="SAM" id="MobiDB-lite"/>
    </source>
</evidence>
<feature type="region of interest" description="Disordered" evidence="1">
    <location>
        <begin position="151"/>
        <end position="180"/>
    </location>
</feature>
<dbReference type="AlphaFoldDB" id="A0A2N9GGI9"/>
<reference evidence="2" key="1">
    <citation type="submission" date="2018-02" db="EMBL/GenBank/DDBJ databases">
        <authorList>
            <person name="Cohen D.B."/>
            <person name="Kent A.D."/>
        </authorList>
    </citation>
    <scope>NUCLEOTIDE SEQUENCE</scope>
</reference>
<dbReference type="EMBL" id="OIVN01001890">
    <property type="protein sequence ID" value="SPC98645.1"/>
    <property type="molecule type" value="Genomic_DNA"/>
</dbReference>
<organism evidence="2">
    <name type="scientific">Fagus sylvatica</name>
    <name type="common">Beechnut</name>
    <dbReference type="NCBI Taxonomy" id="28930"/>
    <lineage>
        <taxon>Eukaryota</taxon>
        <taxon>Viridiplantae</taxon>
        <taxon>Streptophyta</taxon>
        <taxon>Embryophyta</taxon>
        <taxon>Tracheophyta</taxon>
        <taxon>Spermatophyta</taxon>
        <taxon>Magnoliopsida</taxon>
        <taxon>eudicotyledons</taxon>
        <taxon>Gunneridae</taxon>
        <taxon>Pentapetalae</taxon>
        <taxon>rosids</taxon>
        <taxon>fabids</taxon>
        <taxon>Fagales</taxon>
        <taxon>Fagaceae</taxon>
        <taxon>Fagus</taxon>
    </lineage>
</organism>
<accession>A0A2N9GGI9</accession>
<proteinExistence type="predicted"/>
<name>A0A2N9GGI9_FAGSY</name>